<dbReference type="AlphaFoldDB" id="A0A5C8ZSV9"/>
<dbReference type="PROSITE" id="PS51708">
    <property type="entry name" value="CHAD"/>
    <property type="match status" value="1"/>
</dbReference>
<keyword evidence="4" id="KW-1185">Reference proteome</keyword>
<dbReference type="InterPro" id="IPR023577">
    <property type="entry name" value="CYTH_domain"/>
</dbReference>
<dbReference type="GO" id="GO:0046872">
    <property type="term" value="F:metal ion binding"/>
    <property type="evidence" value="ECO:0007669"/>
    <property type="project" value="TreeGrafter"/>
</dbReference>
<dbReference type="PANTHER" id="PTHR39569:SF1">
    <property type="entry name" value="INORGANIC TRIPHOSPHATASE"/>
    <property type="match status" value="1"/>
</dbReference>
<dbReference type="CDD" id="cd07756">
    <property type="entry name" value="CYTH-like_Pase_CHAD"/>
    <property type="match status" value="1"/>
</dbReference>
<dbReference type="InterPro" id="IPR007899">
    <property type="entry name" value="CHAD_dom"/>
</dbReference>
<evidence type="ECO:0000313" key="4">
    <source>
        <dbReference type="Proteomes" id="UP000321039"/>
    </source>
</evidence>
<dbReference type="PANTHER" id="PTHR39569">
    <property type="entry name" value="INORGANIC TRIPHOSPHATASE"/>
    <property type="match status" value="1"/>
</dbReference>
<accession>A0A5C8ZSV9</accession>
<comment type="caution">
    <text evidence="3">The sequence shown here is derived from an EMBL/GenBank/DDBJ whole genome shotgun (WGS) entry which is preliminary data.</text>
</comment>
<dbReference type="GO" id="GO:0050355">
    <property type="term" value="F:inorganic triphosphate phosphatase activity"/>
    <property type="evidence" value="ECO:0007669"/>
    <property type="project" value="InterPro"/>
</dbReference>
<proteinExistence type="predicted"/>
<evidence type="ECO:0000259" key="2">
    <source>
        <dbReference type="PROSITE" id="PS51708"/>
    </source>
</evidence>
<evidence type="ECO:0000259" key="1">
    <source>
        <dbReference type="PROSITE" id="PS51707"/>
    </source>
</evidence>
<sequence length="512" mass="58338">MTTSADNVPIETEIKFSLAPAQARKLMKHPLVRRHATGRAKTRQLTSDYYDTRHHRLRKRGAALRVRTFSGKHEQTVKLPGDGPLGMQNCEEWTVPLDKPGLDLSRFDTALRQRVCGSHRDINLQRLFTTEIQRWAKVVRTGDTEFELALDTGRIVSRGAGQRSQTLCEAEFELLHGDPLVMLDFIIDLSADIDFAPLYLSKAQRGFALGRPALRPVHRKASEVHLDAQMSVGQSFQRIVGEALEHLQSNHQPTLQGQPGGVHQSRVAIRRIRAALRAFKRVLPYDKCKAFNGEFRWFQARLSPARDWHVFCEETLPSIVASSSLPATDWQKLQRVARQEARRQAGDAAELLCSKRYTRLILEFQRWVLALERDHPALYRKRLVPFARSVLNKTRRDLLEDARPLSRMSEEERHTLRKVGKKARYATEFFAGLWQGVTVTRYLDLLEKLQDALGIANDAVVARQLLASLTPSRVPAAVVLAIRAWSEAQAQAAIRPAQPVWRNLQRAEVFWD</sequence>
<dbReference type="RefSeq" id="WP_148069758.1">
    <property type="nucleotide sequence ID" value="NZ_VRZA01000007.1"/>
</dbReference>
<name>A0A5C8ZSV9_9GAMM</name>
<evidence type="ECO:0000313" key="3">
    <source>
        <dbReference type="EMBL" id="TXS90760.1"/>
    </source>
</evidence>
<dbReference type="SMART" id="SM00880">
    <property type="entry name" value="CHAD"/>
    <property type="match status" value="1"/>
</dbReference>
<dbReference type="PROSITE" id="PS51707">
    <property type="entry name" value="CYTH"/>
    <property type="match status" value="1"/>
</dbReference>
<gene>
    <name evidence="3" type="ORF">FV139_17425</name>
</gene>
<dbReference type="Gene3D" id="2.40.320.10">
    <property type="entry name" value="Hypothetical Protein Pfu-838710-001"/>
    <property type="match status" value="1"/>
</dbReference>
<organism evidence="3 4">
    <name type="scientific">Parahaliea maris</name>
    <dbReference type="NCBI Taxonomy" id="2716870"/>
    <lineage>
        <taxon>Bacteria</taxon>
        <taxon>Pseudomonadati</taxon>
        <taxon>Pseudomonadota</taxon>
        <taxon>Gammaproteobacteria</taxon>
        <taxon>Cellvibrionales</taxon>
        <taxon>Halieaceae</taxon>
        <taxon>Parahaliea</taxon>
    </lineage>
</organism>
<feature type="domain" description="CHAD" evidence="2">
    <location>
        <begin position="229"/>
        <end position="506"/>
    </location>
</feature>
<dbReference type="InterPro" id="IPR038186">
    <property type="entry name" value="CHAD_dom_sf"/>
</dbReference>
<dbReference type="Proteomes" id="UP000321039">
    <property type="component" value="Unassembled WGS sequence"/>
</dbReference>
<dbReference type="Gene3D" id="1.40.20.10">
    <property type="entry name" value="CHAD domain"/>
    <property type="match status" value="1"/>
</dbReference>
<protein>
    <submittedName>
        <fullName evidence="3">CHAD domain-containing protein</fullName>
    </submittedName>
</protein>
<reference evidence="3 4" key="1">
    <citation type="submission" date="2019-08" db="EMBL/GenBank/DDBJ databases">
        <title>Parahaliea maris sp. nov., isolated from the surface seawater.</title>
        <authorList>
            <person name="Liu Y."/>
        </authorList>
    </citation>
    <scope>NUCLEOTIDE SEQUENCE [LARGE SCALE GENOMIC DNA]</scope>
    <source>
        <strain evidence="3 4">HSLHS9</strain>
    </source>
</reference>
<dbReference type="InterPro" id="IPR039013">
    <property type="entry name" value="YgiF"/>
</dbReference>
<dbReference type="Pfam" id="PF01928">
    <property type="entry name" value="CYTH"/>
    <property type="match status" value="1"/>
</dbReference>
<feature type="domain" description="CYTH" evidence="1">
    <location>
        <begin position="9"/>
        <end position="213"/>
    </location>
</feature>
<dbReference type="SUPFAM" id="SSF55154">
    <property type="entry name" value="CYTH-like phosphatases"/>
    <property type="match status" value="1"/>
</dbReference>
<dbReference type="SMART" id="SM01118">
    <property type="entry name" value="CYTH"/>
    <property type="match status" value="1"/>
</dbReference>
<dbReference type="Pfam" id="PF05235">
    <property type="entry name" value="CHAD"/>
    <property type="match status" value="1"/>
</dbReference>
<dbReference type="EMBL" id="VRZA01000007">
    <property type="protein sequence ID" value="TXS90760.1"/>
    <property type="molecule type" value="Genomic_DNA"/>
</dbReference>
<dbReference type="InterPro" id="IPR033469">
    <property type="entry name" value="CYTH-like_dom_sf"/>
</dbReference>